<evidence type="ECO:0000259" key="1">
    <source>
        <dbReference type="Pfam" id="PF19572"/>
    </source>
</evidence>
<evidence type="ECO:0000313" key="2">
    <source>
        <dbReference type="EMBL" id="GGI25203.1"/>
    </source>
</evidence>
<dbReference type="EMBL" id="BMDJ01000004">
    <property type="protein sequence ID" value="GGI25203.1"/>
    <property type="molecule type" value="Genomic_DNA"/>
</dbReference>
<dbReference type="Gene3D" id="2.40.160.60">
    <property type="entry name" value="Outer membrane protein transport protein (OMPP1/FadL/TodX)"/>
    <property type="match status" value="2"/>
</dbReference>
<evidence type="ECO:0000313" key="3">
    <source>
        <dbReference type="Proteomes" id="UP000645390"/>
    </source>
</evidence>
<organism evidence="2 3">
    <name type="scientific">Pedobacter mendelii</name>
    <dbReference type="NCBI Taxonomy" id="1908240"/>
    <lineage>
        <taxon>Bacteria</taxon>
        <taxon>Pseudomonadati</taxon>
        <taxon>Bacteroidota</taxon>
        <taxon>Sphingobacteriia</taxon>
        <taxon>Sphingobacteriales</taxon>
        <taxon>Sphingobacteriaceae</taxon>
        <taxon>Pedobacter</taxon>
    </lineage>
</organism>
<dbReference type="NCBIfam" id="NF033709">
    <property type="entry name" value="PorV_fam"/>
    <property type="match status" value="1"/>
</dbReference>
<comment type="caution">
    <text evidence="2">The sequence shown here is derived from an EMBL/GenBank/DDBJ whole genome shotgun (WGS) entry which is preliminary data.</text>
</comment>
<proteinExistence type="predicted"/>
<dbReference type="Pfam" id="PF19572">
    <property type="entry name" value="PorV"/>
    <property type="match status" value="1"/>
</dbReference>
<gene>
    <name evidence="2" type="primary">porV</name>
    <name evidence="2" type="ORF">GCM10008119_16480</name>
</gene>
<dbReference type="SUPFAM" id="SSF56935">
    <property type="entry name" value="Porins"/>
    <property type="match status" value="1"/>
</dbReference>
<sequence>MLFSCALKLKGQTTASGIYTSGSSLNAISTAVPFLNIAPDARSSALGDAGVALEQDANATYWNPAKMAFIKPSTQFSLSYSPWLRRVTPNANLAYLSFSQQLDERNTLGLSLRYFNLGTADLFDNEQNSTGIFRPYELSLDAALARKFGDNFSIALSLRYVYSSLTSGLLVQGQQNKPGTGIATDVSLFYKKPTQQFGKDAIFALGLNISNIGTKISYSDAGQKYFLPTNLRFGATNTWYLDQYSLLRLSLDLNKLLVPTAPVRDSEGNILKGKDDNRSVVAGIFGSFNDAPNGFKEEMQEISFATGIEYWYNNQFALRTGYFYENPNKGNRKYITLGGGFKYNKMMIDFSYLLANQQQSPLANTLRFSLGYAFGESKN</sequence>
<dbReference type="InterPro" id="IPR047799">
    <property type="entry name" value="T9SS_OM_PorV"/>
</dbReference>
<dbReference type="Proteomes" id="UP000645390">
    <property type="component" value="Unassembled WGS sequence"/>
</dbReference>
<feature type="domain" description="Type IX secretion system protein PorV" evidence="1">
    <location>
        <begin position="26"/>
        <end position="262"/>
    </location>
</feature>
<accession>A0ABQ2BGN3</accession>
<protein>
    <recommendedName>
        <fullName evidence="1">Type IX secretion system protein PorV domain-containing protein</fullName>
    </recommendedName>
</protein>
<dbReference type="InterPro" id="IPR045741">
    <property type="entry name" value="PorV"/>
</dbReference>
<dbReference type="NCBIfam" id="NF033710">
    <property type="entry name" value="T9SS_OM_PorV"/>
    <property type="match status" value="1"/>
</dbReference>
<keyword evidence="3" id="KW-1185">Reference proteome</keyword>
<reference evidence="3" key="1">
    <citation type="journal article" date="2019" name="Int. J. Syst. Evol. Microbiol.">
        <title>The Global Catalogue of Microorganisms (GCM) 10K type strain sequencing project: providing services to taxonomists for standard genome sequencing and annotation.</title>
        <authorList>
            <consortium name="The Broad Institute Genomics Platform"/>
            <consortium name="The Broad Institute Genome Sequencing Center for Infectious Disease"/>
            <person name="Wu L."/>
            <person name="Ma J."/>
        </authorList>
    </citation>
    <scope>NUCLEOTIDE SEQUENCE [LARGE SCALE GENOMIC DNA]</scope>
    <source>
        <strain evidence="3">CCM 8939</strain>
    </source>
</reference>
<name>A0ABQ2BGN3_9SPHI</name>